<evidence type="ECO:0000256" key="1">
    <source>
        <dbReference type="SAM" id="MobiDB-lite"/>
    </source>
</evidence>
<proteinExistence type="predicted"/>
<feature type="region of interest" description="Disordered" evidence="1">
    <location>
        <begin position="515"/>
        <end position="548"/>
    </location>
</feature>
<feature type="compositionally biased region" description="Basic and acidic residues" evidence="1">
    <location>
        <begin position="112"/>
        <end position="127"/>
    </location>
</feature>
<feature type="region of interest" description="Disordered" evidence="1">
    <location>
        <begin position="101"/>
        <end position="188"/>
    </location>
</feature>
<feature type="compositionally biased region" description="Basic and acidic residues" evidence="1">
    <location>
        <begin position="518"/>
        <end position="542"/>
    </location>
</feature>
<gene>
    <name evidence="2" type="ORF">WR25_24882</name>
</gene>
<accession>A0A2A2JWZ5</accession>
<organism evidence="2 3">
    <name type="scientific">Diploscapter pachys</name>
    <dbReference type="NCBI Taxonomy" id="2018661"/>
    <lineage>
        <taxon>Eukaryota</taxon>
        <taxon>Metazoa</taxon>
        <taxon>Ecdysozoa</taxon>
        <taxon>Nematoda</taxon>
        <taxon>Chromadorea</taxon>
        <taxon>Rhabditida</taxon>
        <taxon>Rhabditina</taxon>
        <taxon>Rhabditomorpha</taxon>
        <taxon>Rhabditoidea</taxon>
        <taxon>Rhabditidae</taxon>
        <taxon>Diploscapter</taxon>
    </lineage>
</organism>
<name>A0A2A2JWZ5_9BILA</name>
<evidence type="ECO:0000313" key="3">
    <source>
        <dbReference type="Proteomes" id="UP000218231"/>
    </source>
</evidence>
<keyword evidence="3" id="KW-1185">Reference proteome</keyword>
<dbReference type="EMBL" id="LIAE01010140">
    <property type="protein sequence ID" value="PAV66231.1"/>
    <property type="molecule type" value="Genomic_DNA"/>
</dbReference>
<reference evidence="2 3" key="1">
    <citation type="journal article" date="2017" name="Curr. Biol.">
        <title>Genome architecture and evolution of a unichromosomal asexual nematode.</title>
        <authorList>
            <person name="Fradin H."/>
            <person name="Zegar C."/>
            <person name="Gutwein M."/>
            <person name="Lucas J."/>
            <person name="Kovtun M."/>
            <person name="Corcoran D."/>
            <person name="Baugh L.R."/>
            <person name="Kiontke K."/>
            <person name="Gunsalus K."/>
            <person name="Fitch D.H."/>
            <person name="Piano F."/>
        </authorList>
    </citation>
    <scope>NUCLEOTIDE SEQUENCE [LARGE SCALE GENOMIC DNA]</scope>
    <source>
        <strain evidence="2">PF1309</strain>
    </source>
</reference>
<feature type="compositionally biased region" description="Basic and acidic residues" evidence="1">
    <location>
        <begin position="135"/>
        <end position="183"/>
    </location>
</feature>
<sequence length="548" mass="61869">MLCVTPVDIAVRARSDRADRDGCDEWRDERRSVARLFDGNHAAVDRNDADTVPHCRMRSSRRPAAIADPHPAAGLADRHVDQYDLADQARRPVVQLGVAARHGKVPIPAPPDQHRDDAPDGEGRDLGGQRQIRRYQHDRADDRCGRRQKDREHARDQQFRNAERQRSDEPRAAGPADRVERHACGNSNGPRFGSGLAVFADAAQRADQLRRFHREQDRLGVGAGRELADRLDIFLRDEIVDRLRPALLDRLRHDARRFRLGLRCPFARFGIAIGRLTPSLGFEDPRLLLAFCPQDFRSARALGLQDVGALLALGLHLPAHGGDDIGRRADVLDLDAGDLDPPGHRRMIDHRQQSRVDLVALRQRFIEVHRPHHGAQVGRRQLQQRGIEVRNLIGRLGRVEHLEEDDAVGRDDRIVLGDDLLTRNVDHLLHHVHLAPHAIKEGGVEVEARARRGRVSAEMFDRILIALANDLDARHQRFCCTAVTWPATYSPPARTWHLGYPARSHLRRRIARTGRVGHPAEHRGYAHAADARHRAQHPDPFVRHGHGN</sequence>
<dbReference type="AlphaFoldDB" id="A0A2A2JWZ5"/>
<dbReference type="Proteomes" id="UP000218231">
    <property type="component" value="Unassembled WGS sequence"/>
</dbReference>
<evidence type="ECO:0000313" key="2">
    <source>
        <dbReference type="EMBL" id="PAV66231.1"/>
    </source>
</evidence>
<comment type="caution">
    <text evidence="2">The sequence shown here is derived from an EMBL/GenBank/DDBJ whole genome shotgun (WGS) entry which is preliminary data.</text>
</comment>
<protein>
    <submittedName>
        <fullName evidence="2">Uncharacterized protein</fullName>
    </submittedName>
</protein>